<dbReference type="HOGENOM" id="CLU_581617_0_0_1"/>
<protein>
    <submittedName>
        <fullName evidence="2">Uncharacterized protein</fullName>
    </submittedName>
</protein>
<gene>
    <name evidence="2" type="ORF">F503_01446</name>
</gene>
<organism evidence="2 3">
    <name type="scientific">Ophiostoma piceae (strain UAMH 11346)</name>
    <name type="common">Sap stain fungus</name>
    <dbReference type="NCBI Taxonomy" id="1262450"/>
    <lineage>
        <taxon>Eukaryota</taxon>
        <taxon>Fungi</taxon>
        <taxon>Dikarya</taxon>
        <taxon>Ascomycota</taxon>
        <taxon>Pezizomycotina</taxon>
        <taxon>Sordariomycetes</taxon>
        <taxon>Sordariomycetidae</taxon>
        <taxon>Ophiostomatales</taxon>
        <taxon>Ophiostomataceae</taxon>
        <taxon>Ophiostoma</taxon>
    </lineage>
</organism>
<dbReference type="Proteomes" id="UP000016923">
    <property type="component" value="Unassembled WGS sequence"/>
</dbReference>
<dbReference type="InterPro" id="IPR009003">
    <property type="entry name" value="Peptidase_S1_PA"/>
</dbReference>
<dbReference type="VEuPathDB" id="FungiDB:F503_01446"/>
<reference evidence="2 3" key="1">
    <citation type="journal article" date="2013" name="BMC Genomics">
        <title>The genome and transcriptome of the pine saprophyte Ophiostoma piceae, and a comparison with the bark beetle-associated pine pathogen Grosmannia clavigera.</title>
        <authorList>
            <person name="Haridas S."/>
            <person name="Wang Y."/>
            <person name="Lim L."/>
            <person name="Massoumi Alamouti S."/>
            <person name="Jackman S."/>
            <person name="Docking R."/>
            <person name="Robertson G."/>
            <person name="Birol I."/>
            <person name="Bohlmann J."/>
            <person name="Breuil C."/>
        </authorList>
    </citation>
    <scope>NUCLEOTIDE SEQUENCE [LARGE SCALE GENOMIC DNA]</scope>
    <source>
        <strain evidence="2 3">UAMH 11346</strain>
    </source>
</reference>
<accession>S3BV79</accession>
<name>S3BV79_OPHP1</name>
<evidence type="ECO:0000256" key="1">
    <source>
        <dbReference type="SAM" id="MobiDB-lite"/>
    </source>
</evidence>
<evidence type="ECO:0000313" key="3">
    <source>
        <dbReference type="Proteomes" id="UP000016923"/>
    </source>
</evidence>
<dbReference type="eggNOG" id="ENOG502QQ65">
    <property type="taxonomic scope" value="Eukaryota"/>
</dbReference>
<evidence type="ECO:0000313" key="2">
    <source>
        <dbReference type="EMBL" id="EPE04442.1"/>
    </source>
</evidence>
<dbReference type="SUPFAM" id="SSF50494">
    <property type="entry name" value="Trypsin-like serine proteases"/>
    <property type="match status" value="2"/>
</dbReference>
<sequence>METLVAEFDLVPAAGPPSPGQAKPEHKPEPAPVPIDCEERSSQESTSQINTPVELQDVFDPRFFGQNFLDKSPFLAAVNEALLPSVSLPGQNIQPVDASDPARDLPSGSLTGFLRLEDGSGCLSDTIYALTSRHVAVQDLYDHHADFHRTSGSSQQHQGNVPDIKMHTGAAAAIDRQRVRLRDAKGYLADGIHRVKNVYLKNVSQDSENDRLIAFLELMEECHGHYIDEALEGMTTLSLRDESSMRTGQVGHVAFAAGHGIDTEGFWRDWALIALPPATHRAQPGLLFTNKVYIGHWLERVKTKVRQTQFAGRLPDGYTIDVPDAMDDVDFMNVQAPHPPMLMRRSTRVRPVVKRGSVTGLTVGLLSPIEAVVRRPLPGVDVVTWAWPVLSFVENPEYALQSNVFSSSGDSGSLVFDTDGVAVGMVDAGLGVNEKRRRTFQHHQAAQADSATAAPTTYPTVSPFPGDGLYLPDQSAVLDDFMRWDVVSLEGGPKNVTDITLITPIDVVFASIEKVTGQTPRMV</sequence>
<dbReference type="OrthoDB" id="5424209at2759"/>
<proteinExistence type="predicted"/>
<keyword evidence="3" id="KW-1185">Reference proteome</keyword>
<dbReference type="EMBL" id="KE148161">
    <property type="protein sequence ID" value="EPE04442.1"/>
    <property type="molecule type" value="Genomic_DNA"/>
</dbReference>
<feature type="region of interest" description="Disordered" evidence="1">
    <location>
        <begin position="1"/>
        <end position="49"/>
    </location>
</feature>
<dbReference type="STRING" id="1262450.S3BV79"/>
<dbReference type="AlphaFoldDB" id="S3BV79"/>